<feature type="binding site" evidence="7">
    <location>
        <begin position="168"/>
        <end position="175"/>
    </location>
    <ligand>
        <name>ATP</name>
        <dbReference type="ChEBI" id="CHEBI:30616"/>
    </ligand>
</feature>
<dbReference type="GO" id="GO:0003777">
    <property type="term" value="F:microtubule motor activity"/>
    <property type="evidence" value="ECO:0007669"/>
    <property type="project" value="InterPro"/>
</dbReference>
<protein>
    <submittedName>
        <fullName evidence="11">(thale cress) hypothetical protein</fullName>
    </submittedName>
</protein>
<dbReference type="GO" id="GO:0005524">
    <property type="term" value="F:ATP binding"/>
    <property type="evidence" value="ECO:0007669"/>
    <property type="project" value="UniProtKB-UniRule"/>
</dbReference>
<evidence type="ECO:0000256" key="3">
    <source>
        <dbReference type="ARBA" id="ARBA00022741"/>
    </source>
</evidence>
<evidence type="ECO:0000256" key="2">
    <source>
        <dbReference type="ARBA" id="ARBA00022701"/>
    </source>
</evidence>
<feature type="domain" description="Kinesin motor" evidence="10">
    <location>
        <begin position="91"/>
        <end position="411"/>
    </location>
</feature>
<evidence type="ECO:0000256" key="8">
    <source>
        <dbReference type="SAM" id="Coils"/>
    </source>
</evidence>
<gene>
    <name evidence="11" type="ORF">AT9943_LOCUS3996</name>
</gene>
<feature type="region of interest" description="Disordered" evidence="9">
    <location>
        <begin position="511"/>
        <end position="530"/>
    </location>
</feature>
<evidence type="ECO:0000313" key="11">
    <source>
        <dbReference type="EMBL" id="CAD5315641.1"/>
    </source>
</evidence>
<dbReference type="PRINTS" id="PR00380">
    <property type="entry name" value="KINESINHEAVY"/>
</dbReference>
<feature type="compositionally biased region" description="Polar residues" evidence="9">
    <location>
        <begin position="518"/>
        <end position="530"/>
    </location>
</feature>
<dbReference type="PANTHER" id="PTHR47972">
    <property type="entry name" value="KINESIN-LIKE PROTEIN KLP-3"/>
    <property type="match status" value="1"/>
</dbReference>
<evidence type="ECO:0000256" key="9">
    <source>
        <dbReference type="SAM" id="MobiDB-lite"/>
    </source>
</evidence>
<dbReference type="PANTHER" id="PTHR47972:SF23">
    <property type="entry name" value="KINESIN MOTOR DOMAIN-CONTAINING PROTEIN"/>
    <property type="match status" value="1"/>
</dbReference>
<reference evidence="11 12" key="1">
    <citation type="submission" date="2020-09" db="EMBL/GenBank/DDBJ databases">
        <authorList>
            <person name="Ashkenazy H."/>
        </authorList>
    </citation>
    <scope>NUCLEOTIDE SEQUENCE [LARGE SCALE GENOMIC DNA]</scope>
    <source>
        <strain evidence="12">cv. Cdm-0</strain>
    </source>
</reference>
<organism evidence="11 12">
    <name type="scientific">Arabidopsis thaliana</name>
    <name type="common">Mouse-ear cress</name>
    <dbReference type="NCBI Taxonomy" id="3702"/>
    <lineage>
        <taxon>Eukaryota</taxon>
        <taxon>Viridiplantae</taxon>
        <taxon>Streptophyta</taxon>
        <taxon>Embryophyta</taxon>
        <taxon>Tracheophyta</taxon>
        <taxon>Spermatophyta</taxon>
        <taxon>Magnoliopsida</taxon>
        <taxon>eudicotyledons</taxon>
        <taxon>Gunneridae</taxon>
        <taxon>Pentapetalae</taxon>
        <taxon>rosids</taxon>
        <taxon>malvids</taxon>
        <taxon>Brassicales</taxon>
        <taxon>Brassicaceae</taxon>
        <taxon>Camelineae</taxon>
        <taxon>Arabidopsis</taxon>
    </lineage>
</organism>
<keyword evidence="2" id="KW-0493">Microtubule</keyword>
<evidence type="ECO:0000256" key="1">
    <source>
        <dbReference type="ARBA" id="ARBA00010899"/>
    </source>
</evidence>
<evidence type="ECO:0000313" key="12">
    <source>
        <dbReference type="Proteomes" id="UP000516314"/>
    </source>
</evidence>
<evidence type="ECO:0000256" key="6">
    <source>
        <dbReference type="ARBA" id="ARBA00023175"/>
    </source>
</evidence>
<dbReference type="InterPro" id="IPR027640">
    <property type="entry name" value="Kinesin-like_fam"/>
</dbReference>
<keyword evidence="4 7" id="KW-0067">ATP-binding</keyword>
<name>A0A7G2E465_ARATH</name>
<dbReference type="SUPFAM" id="SSF52540">
    <property type="entry name" value="P-loop containing nucleoside triphosphate hydrolases"/>
    <property type="match status" value="1"/>
</dbReference>
<keyword evidence="5 8" id="KW-0175">Coiled coil</keyword>
<feature type="coiled-coil region" evidence="8">
    <location>
        <begin position="422"/>
        <end position="463"/>
    </location>
</feature>
<dbReference type="Gene3D" id="3.40.850.10">
    <property type="entry name" value="Kinesin motor domain"/>
    <property type="match status" value="1"/>
</dbReference>
<evidence type="ECO:0000259" key="10">
    <source>
        <dbReference type="PROSITE" id="PS50067"/>
    </source>
</evidence>
<comment type="similarity">
    <text evidence="1">Belongs to the TRAFAC class myosin-kinesin ATPase superfamily. Kinesin family. KIN-14 subfamily.</text>
</comment>
<dbReference type="Proteomes" id="UP000516314">
    <property type="component" value="Chromosome 1"/>
</dbReference>
<evidence type="ECO:0000256" key="5">
    <source>
        <dbReference type="ARBA" id="ARBA00023054"/>
    </source>
</evidence>
<evidence type="ECO:0000256" key="7">
    <source>
        <dbReference type="PROSITE-ProRule" id="PRU00283"/>
    </source>
</evidence>
<sequence length="862" mass="97057">MERTRSKPVRNLPETIHSLLGLKSHMNSDWVKSVCNIAKNTSSTSKKEEDDSVSVDLQSIRDQLSALTVQVNDQNKQRRQILNEFLDLKGNIRVFCRVKPLGATEKLRPPVASDTRNVIIKLSETKRKTYNFDRVFQPDSSQDDVFLEIEPVIKSVIDGYNACIFAYGQTGTGKTYTMEGLPNSPGIVPRAIKGLFKQVEESNHMFTIHFSMLEIYMGNLKDLLLSEATKPISPIPPSLSIHTDPNGEIDIENLVKLKVDDFNEILRLYKVGCRSRATASTNSNSVSSRSHCMIRVSVTSLGAPERRRETNKIWLVDLGGSERVLKTRATGRRFDEGKAINLSLSALGDVINSLQRKNSHIPYRNSKLTQVLKDSLGQDSKTLMLVHISPKEDDLCETICSLNFATRAKNIHLGQDESTEEQAKKEAVMMNLQKMMEKIEQEREMSLRKMRNLNETLEKLTGKPHVIEEEEKDVVREVIHVTPKKPRNKSRRASDVFPSFMRPTASSNRRLSGADFSVTPNSSSFKSRRNSMISVRAESACLPVKKKKKNRFDSACDSSDRSVSKSTSIMRQNTADDATVYSQDISECDIKLVVSEHKPKPLHMGPGSATKSRSNISNFEKDVMQKIGGTEFSRINSWLRSQSENRSYVLDKTQLPATHFLENLNRSLEKSPTQSFTTEKITGNELEGIEETKTNETVVNPTLMLKKLFELQCLCSAEEEDQILSRFPIPGYEDDDESRYPPILENDGFSQHIDNEWFGVNNYSADWERDSPATIPLLECEPDLKQLLPELGLDRSLKPRGLAVAEGAAPPLLRAKETLGERGKGPTFMQKLQALCFRILLGLGFMDVGFGDINSLMERTLT</sequence>
<keyword evidence="6 7" id="KW-0505">Motor protein</keyword>
<dbReference type="EMBL" id="LR881466">
    <property type="protein sequence ID" value="CAD5315641.1"/>
    <property type="molecule type" value="Genomic_DNA"/>
</dbReference>
<proteinExistence type="inferred from homology"/>
<dbReference type="InterPro" id="IPR036961">
    <property type="entry name" value="Kinesin_motor_dom_sf"/>
</dbReference>
<dbReference type="FunFam" id="3.40.850.10:FF:000074">
    <property type="entry name" value="p-loop containing nucleoside triphosphate hydrolase superfamily protein"/>
    <property type="match status" value="1"/>
</dbReference>
<dbReference type="InterPro" id="IPR001752">
    <property type="entry name" value="Kinesin_motor_dom"/>
</dbReference>
<dbReference type="GO" id="GO:0007018">
    <property type="term" value="P:microtubule-based movement"/>
    <property type="evidence" value="ECO:0007669"/>
    <property type="project" value="InterPro"/>
</dbReference>
<dbReference type="AlphaFoldDB" id="A0A7G2E465"/>
<dbReference type="Pfam" id="PF00225">
    <property type="entry name" value="Kinesin"/>
    <property type="match status" value="1"/>
</dbReference>
<feature type="coiled-coil region" evidence="8">
    <location>
        <begin position="57"/>
        <end position="84"/>
    </location>
</feature>
<accession>A0A7G2E465</accession>
<dbReference type="PROSITE" id="PS50067">
    <property type="entry name" value="KINESIN_MOTOR_2"/>
    <property type="match status" value="1"/>
</dbReference>
<dbReference type="GO" id="GO:0005874">
    <property type="term" value="C:microtubule"/>
    <property type="evidence" value="ECO:0007669"/>
    <property type="project" value="UniProtKB-KW"/>
</dbReference>
<keyword evidence="3 7" id="KW-0547">Nucleotide-binding</keyword>
<dbReference type="GO" id="GO:0008017">
    <property type="term" value="F:microtubule binding"/>
    <property type="evidence" value="ECO:0007669"/>
    <property type="project" value="InterPro"/>
</dbReference>
<evidence type="ECO:0000256" key="4">
    <source>
        <dbReference type="ARBA" id="ARBA00022840"/>
    </source>
</evidence>
<dbReference type="SMART" id="SM00129">
    <property type="entry name" value="KISc"/>
    <property type="match status" value="1"/>
</dbReference>
<dbReference type="InterPro" id="IPR027417">
    <property type="entry name" value="P-loop_NTPase"/>
</dbReference>